<keyword evidence="2" id="KW-0695">RNA-directed DNA polymerase</keyword>
<dbReference type="AlphaFoldDB" id="A0A0P7ZH17"/>
<dbReference type="CDD" id="cd01651">
    <property type="entry name" value="RT_G2_intron"/>
    <property type="match status" value="1"/>
</dbReference>
<dbReference type="InterPro" id="IPR051083">
    <property type="entry name" value="GrpII_Intron_Splice-Mob/Def"/>
</dbReference>
<dbReference type="InterPro" id="IPR000477">
    <property type="entry name" value="RT_dom"/>
</dbReference>
<feature type="domain" description="Reverse transcriptase" evidence="1">
    <location>
        <begin position="100"/>
        <end position="340"/>
    </location>
</feature>
<dbReference type="Pfam" id="PF00078">
    <property type="entry name" value="RVT_1"/>
    <property type="match status" value="1"/>
</dbReference>
<dbReference type="PANTHER" id="PTHR34047">
    <property type="entry name" value="NUCLEAR INTRON MATURASE 1, MITOCHONDRIAL-RELATED"/>
    <property type="match status" value="1"/>
</dbReference>
<comment type="caution">
    <text evidence="2">The sequence shown here is derived from an EMBL/GenBank/DDBJ whole genome shotgun (WGS) entry which is preliminary data.</text>
</comment>
<accession>A0A0P7ZH17</accession>
<gene>
    <name evidence="2" type="ORF">MPEBLZ_02453</name>
</gene>
<proteinExistence type="predicted"/>
<evidence type="ECO:0000313" key="3">
    <source>
        <dbReference type="Proteomes" id="UP000050360"/>
    </source>
</evidence>
<evidence type="ECO:0000259" key="1">
    <source>
        <dbReference type="PROSITE" id="PS50878"/>
    </source>
</evidence>
<dbReference type="InterPro" id="IPR025960">
    <property type="entry name" value="RVT_N"/>
</dbReference>
<keyword evidence="2" id="KW-0808">Transferase</keyword>
<dbReference type="EC" id="2.7.7.49" evidence="2"/>
<protein>
    <submittedName>
        <fullName evidence="2">RNA-directed DNA polymerase</fullName>
        <ecNumber evidence="2">2.7.7.49</ecNumber>
    </submittedName>
</protein>
<dbReference type="GO" id="GO:0003964">
    <property type="term" value="F:RNA-directed DNA polymerase activity"/>
    <property type="evidence" value="ECO:0007669"/>
    <property type="project" value="UniProtKB-KW"/>
</dbReference>
<dbReference type="PATRIC" id="fig|1719120.3.peg.2677"/>
<name>A0A0P7ZH17_9EURY</name>
<dbReference type="SUPFAM" id="SSF56672">
    <property type="entry name" value="DNA/RNA polymerases"/>
    <property type="match status" value="1"/>
</dbReference>
<dbReference type="Pfam" id="PF13655">
    <property type="entry name" value="RVT_N"/>
    <property type="match status" value="1"/>
</dbReference>
<reference evidence="2 3" key="1">
    <citation type="submission" date="2015-09" db="EMBL/GenBank/DDBJ databases">
        <title>A metagenomics-based metabolic model of nitrate-dependent anaerobic oxidation of methane by Methanoperedens-like archaea.</title>
        <authorList>
            <person name="Arshad A."/>
            <person name="Speth D.R."/>
            <person name="De Graaf R.M."/>
            <person name="Op Den Camp H.J."/>
            <person name="Jetten M.S."/>
            <person name="Welte C.U."/>
        </authorList>
    </citation>
    <scope>NUCLEOTIDE SEQUENCE [LARGE SCALE GENOMIC DNA]</scope>
</reference>
<dbReference type="InterPro" id="IPR043502">
    <property type="entry name" value="DNA/RNA_pol_sf"/>
</dbReference>
<evidence type="ECO:0000313" key="2">
    <source>
        <dbReference type="EMBL" id="KPQ42987.1"/>
    </source>
</evidence>
<dbReference type="EMBL" id="LKCM01000189">
    <property type="protein sequence ID" value="KPQ42987.1"/>
    <property type="molecule type" value="Genomic_DNA"/>
</dbReference>
<dbReference type="Proteomes" id="UP000050360">
    <property type="component" value="Unassembled WGS sequence"/>
</dbReference>
<dbReference type="InterPro" id="IPR030931">
    <property type="entry name" value="Group_II_RT_mat"/>
</dbReference>
<keyword evidence="2" id="KW-0548">Nucleotidyltransferase</keyword>
<sequence length="518" mass="60163">MKARISITSEDEKLANKQLKNQWNNIDWKTAEKYVNRLQVRITKAVKECKWYLVKRVQYLLTHSYYAKLLATRNPTQNKGKRTAGIDGETWSSPEAKMKAALSITDKKYVAKPLKRVYIEKYGSTKKRPLGIPTMYDRAMQSLYALALDPVAEATGDRTSFGFRKFRSTHDACEKVFDCLCRKVSPEWILEGDIRGCFDNISHQWLIENIPMDESILKQFLKAGYVFDRQLFPTEAGTPQGGIISPILANLTLDGIEKLLADKYHKSEFGNINKSHAAKYKVNFVRYADDFIVTAKTKEIAEDAKELIRQFLKDKGLELSEEKTLITHIDTGFDFLGWNFRKYNGTLLVKPSKKSIEKVTANISNTIRRAKAWKQEELIVALNPLITGWATYFQTVVSSKIFNTLDHRIWNMLWHWAKRRHPSKSNKWIANKYWHSDGKRRWIFSEGIKQLKSLSDTKIVRHTKLKLDMNPYLDREYFVLRKLKLRARKLTAMANKVLDKVKIYKPDTETITNNCCPI</sequence>
<dbReference type="Pfam" id="PF08388">
    <property type="entry name" value="GIIM"/>
    <property type="match status" value="1"/>
</dbReference>
<dbReference type="PANTHER" id="PTHR34047:SF8">
    <property type="entry name" value="PROTEIN YKFC"/>
    <property type="match status" value="1"/>
</dbReference>
<dbReference type="NCBIfam" id="TIGR04416">
    <property type="entry name" value="group_II_RT_mat"/>
    <property type="match status" value="1"/>
</dbReference>
<dbReference type="PROSITE" id="PS50878">
    <property type="entry name" value="RT_POL"/>
    <property type="match status" value="1"/>
</dbReference>
<organism evidence="2 3">
    <name type="scientific">Candidatus Methanoperedens nitratireducens</name>
    <dbReference type="NCBI Taxonomy" id="1392998"/>
    <lineage>
        <taxon>Archaea</taxon>
        <taxon>Methanobacteriati</taxon>
        <taxon>Methanobacteriota</taxon>
        <taxon>Stenosarchaea group</taxon>
        <taxon>Methanomicrobia</taxon>
        <taxon>Methanosarcinales</taxon>
        <taxon>ANME-2 cluster</taxon>
        <taxon>Candidatus Methanoperedentaceae</taxon>
        <taxon>Candidatus Methanoperedens</taxon>
    </lineage>
</organism>
<dbReference type="InterPro" id="IPR013597">
    <property type="entry name" value="Mat_intron_G2"/>
</dbReference>